<dbReference type="Proteomes" id="UP000007014">
    <property type="component" value="Chromosome 17"/>
</dbReference>
<dbReference type="SUPFAM" id="SSF52540">
    <property type="entry name" value="P-loop containing nucleoside triphosphate hydrolases"/>
    <property type="match status" value="1"/>
</dbReference>
<reference evidence="3 4" key="2">
    <citation type="journal article" date="2007" name="BMC Biol.">
        <title>A 100%-complete sequence reveals unusually simple genomic features in the hot-spring red alga Cyanidioschyzon merolae.</title>
        <authorList>
            <person name="Nozaki H."/>
            <person name="Takano H."/>
            <person name="Misumi O."/>
            <person name="Terasawa K."/>
            <person name="Matsuzaki M."/>
            <person name="Maruyama S."/>
            <person name="Nishida K."/>
            <person name="Yagisawa F."/>
            <person name="Yoshida Y."/>
            <person name="Fujiwara T."/>
            <person name="Takio S."/>
            <person name="Tamura K."/>
            <person name="Chung S.J."/>
            <person name="Nakamura S."/>
            <person name="Kuroiwa H."/>
            <person name="Tanaka K."/>
            <person name="Sato N."/>
            <person name="Kuroiwa T."/>
        </authorList>
    </citation>
    <scope>NUCLEOTIDE SEQUENCE [LARGE SCALE GENOMIC DNA]</scope>
    <source>
        <strain evidence="3 4">10D</strain>
    </source>
</reference>
<dbReference type="OMA" id="SIIHFHY"/>
<evidence type="ECO:0000313" key="3">
    <source>
        <dbReference type="EMBL" id="BAM82083.1"/>
    </source>
</evidence>
<reference evidence="3 4" key="1">
    <citation type="journal article" date="2004" name="Nature">
        <title>Genome sequence of the ultrasmall unicellular red alga Cyanidioschyzon merolae 10D.</title>
        <authorList>
            <person name="Matsuzaki M."/>
            <person name="Misumi O."/>
            <person name="Shin-i T."/>
            <person name="Maruyama S."/>
            <person name="Takahara M."/>
            <person name="Miyagishima S."/>
            <person name="Mori T."/>
            <person name="Nishida K."/>
            <person name="Yagisawa F."/>
            <person name="Nishida K."/>
            <person name="Yoshida Y."/>
            <person name="Nishimura Y."/>
            <person name="Nakao S."/>
            <person name="Kobayashi T."/>
            <person name="Momoyama Y."/>
            <person name="Higashiyama T."/>
            <person name="Minoda A."/>
            <person name="Sano M."/>
            <person name="Nomoto H."/>
            <person name="Oishi K."/>
            <person name="Hayashi H."/>
            <person name="Ohta F."/>
            <person name="Nishizaka S."/>
            <person name="Haga S."/>
            <person name="Miura S."/>
            <person name="Morishita T."/>
            <person name="Kabeya Y."/>
            <person name="Terasawa K."/>
            <person name="Suzuki Y."/>
            <person name="Ishii Y."/>
            <person name="Asakawa S."/>
            <person name="Takano H."/>
            <person name="Ohta N."/>
            <person name="Kuroiwa H."/>
            <person name="Tanaka K."/>
            <person name="Shimizu N."/>
            <person name="Sugano S."/>
            <person name="Sato N."/>
            <person name="Nozaki H."/>
            <person name="Ogasawara N."/>
            <person name="Kohara Y."/>
            <person name="Kuroiwa T."/>
        </authorList>
    </citation>
    <scope>NUCLEOTIDE SEQUENCE [LARGE SCALE GENOMIC DNA]</scope>
    <source>
        <strain evidence="3 4">10D</strain>
    </source>
</reference>
<keyword evidence="1" id="KW-0235">DNA replication</keyword>
<feature type="region of interest" description="Disordered" evidence="2">
    <location>
        <begin position="389"/>
        <end position="415"/>
    </location>
</feature>
<dbReference type="EMBL" id="AP006499">
    <property type="protein sequence ID" value="BAM82083.1"/>
    <property type="molecule type" value="Genomic_DNA"/>
</dbReference>
<proteinExistence type="predicted"/>
<dbReference type="Gramene" id="CMQ183CT">
    <property type="protein sequence ID" value="CMQ183CT"/>
    <property type="gene ID" value="CMQ183C"/>
</dbReference>
<dbReference type="InterPro" id="IPR027417">
    <property type="entry name" value="P-loop_NTPase"/>
</dbReference>
<dbReference type="OrthoDB" id="2195431at2759"/>
<dbReference type="RefSeq" id="XP_005538119.1">
    <property type="nucleotide sequence ID" value="XM_005538062.1"/>
</dbReference>
<dbReference type="KEGG" id="cme:CYME_CMQ183C"/>
<evidence type="ECO:0000256" key="2">
    <source>
        <dbReference type="SAM" id="MobiDB-lite"/>
    </source>
</evidence>
<organism evidence="3 4">
    <name type="scientific">Cyanidioschyzon merolae (strain NIES-3377 / 10D)</name>
    <name type="common">Unicellular red alga</name>
    <dbReference type="NCBI Taxonomy" id="280699"/>
    <lineage>
        <taxon>Eukaryota</taxon>
        <taxon>Rhodophyta</taxon>
        <taxon>Bangiophyceae</taxon>
        <taxon>Cyanidiales</taxon>
        <taxon>Cyanidiaceae</taxon>
        <taxon>Cyanidioschyzon</taxon>
    </lineage>
</organism>
<dbReference type="AlphaFoldDB" id="M1VKM7"/>
<dbReference type="Gene3D" id="3.40.50.300">
    <property type="entry name" value="P-loop containing nucleotide triphosphate hydrolases"/>
    <property type="match status" value="1"/>
</dbReference>
<dbReference type="GeneID" id="16996403"/>
<dbReference type="GO" id="GO:0006260">
    <property type="term" value="P:DNA replication"/>
    <property type="evidence" value="ECO:0007669"/>
    <property type="project" value="UniProtKB-KW"/>
</dbReference>
<protein>
    <submittedName>
        <fullName evidence="3">Similar to replication factor C</fullName>
    </submittedName>
</protein>
<accession>M1VKM7</accession>
<dbReference type="PANTHER" id="PTHR23389:SF6">
    <property type="entry name" value="REPLICATION FACTOR C SUBUNIT 1"/>
    <property type="match status" value="1"/>
</dbReference>
<dbReference type="PANTHER" id="PTHR23389">
    <property type="entry name" value="CHROMOSOME TRANSMISSION FIDELITY FACTOR 18"/>
    <property type="match status" value="1"/>
</dbReference>
<keyword evidence="4" id="KW-1185">Reference proteome</keyword>
<dbReference type="eggNOG" id="KOG1969">
    <property type="taxonomic scope" value="Eukaryota"/>
</dbReference>
<name>M1VKM7_CYAM1</name>
<dbReference type="HOGENOM" id="CLU_377841_0_0_1"/>
<dbReference type="STRING" id="280699.M1VKM7"/>
<gene>
    <name evidence="3" type="ORF">CYME_CMQ183C</name>
</gene>
<evidence type="ECO:0000313" key="4">
    <source>
        <dbReference type="Proteomes" id="UP000007014"/>
    </source>
</evidence>
<sequence length="734" mass="81100">MDVSGNGLLMPRNLQVRRSDGRVLSVRIREASLGEEANLHFGKLEAAVACPVAGVHEASSWTREPVCRTNRQSSNNVDHEVSQSGLSLADKAATVNGMLWSDAHAPKAYTELLGDDRMHRELLRWLVSWSQYRDVRSTSGASFRNGTGACRRFTAPLTPLAVLAGPPASCKTACVRVLAERAGLEMWEPHMLFRDGLNCAENRFAEVLGSASLRTGRPRLVVVDEGVLPAEAFASLKRSAGNASANTIHWSDVLVRVALTLKSVPVLFVLDDAHCREARILRAQGAVIFTCSRPGLQPLKRRLEQVTRHCGLKFAESAFLEHLALALNCDIRACLNQLQLIGACQWSDGLWSTIGLRDAPGPLREQCSQIFRVSARPASYMVQTGAGGVRNRATGTASDDSERDIPHRPAFGASQSPDLWKRQHFLSGEIRDYLDMCFENYLAVVPFDPLMRRCSAAVDWHSCIDSMIHNELVDSMVLETLGLAALQSYRYHCGRSTAPVPHSLKLARFGCLDANSPMHTRNRDIIERYRQALIEDSSNASVRQAYALSLRREGVLVFIPLLVVTMQAIVEATVAEKGARRAELLRHLGKQLSSYALRWAADDDSQANIAPEAPSGARRWNALPLEPAIADLCIMQSASYPECKREGVRALQRQFGVLLRNCAGQRVRSARNVALRGNALHHHAAHPLSLPVKRDARISELRSHSDGIQCIVRYQYREGHTNAVLRPCLIEDLL</sequence>
<evidence type="ECO:0000256" key="1">
    <source>
        <dbReference type="ARBA" id="ARBA00022705"/>
    </source>
</evidence>